<name>A0A653DLN7_CALMS</name>
<evidence type="ECO:0000313" key="2">
    <source>
        <dbReference type="Proteomes" id="UP000410492"/>
    </source>
</evidence>
<feature type="non-terminal residue" evidence="1">
    <location>
        <position position="1"/>
    </location>
</feature>
<proteinExistence type="predicted"/>
<evidence type="ECO:0000313" key="1">
    <source>
        <dbReference type="EMBL" id="VEN61150.1"/>
    </source>
</evidence>
<dbReference type="Proteomes" id="UP000410492">
    <property type="component" value="Unassembled WGS sequence"/>
</dbReference>
<gene>
    <name evidence="1" type="ORF">CALMAC_LOCUS18630</name>
</gene>
<dbReference type="EMBL" id="CAACVG010013013">
    <property type="protein sequence ID" value="VEN61150.1"/>
    <property type="molecule type" value="Genomic_DNA"/>
</dbReference>
<accession>A0A653DLN7</accession>
<dbReference type="AlphaFoldDB" id="A0A653DLN7"/>
<sequence>SFWSTAVGFFLVYSSRRWDGLAWGNFGDRGKILMTVGNSGTFDV</sequence>
<keyword evidence="2" id="KW-1185">Reference proteome</keyword>
<organism evidence="1 2">
    <name type="scientific">Callosobruchus maculatus</name>
    <name type="common">Southern cowpea weevil</name>
    <name type="synonym">Pulse bruchid</name>
    <dbReference type="NCBI Taxonomy" id="64391"/>
    <lineage>
        <taxon>Eukaryota</taxon>
        <taxon>Metazoa</taxon>
        <taxon>Ecdysozoa</taxon>
        <taxon>Arthropoda</taxon>
        <taxon>Hexapoda</taxon>
        <taxon>Insecta</taxon>
        <taxon>Pterygota</taxon>
        <taxon>Neoptera</taxon>
        <taxon>Endopterygota</taxon>
        <taxon>Coleoptera</taxon>
        <taxon>Polyphaga</taxon>
        <taxon>Cucujiformia</taxon>
        <taxon>Chrysomeloidea</taxon>
        <taxon>Chrysomelidae</taxon>
        <taxon>Bruchinae</taxon>
        <taxon>Bruchini</taxon>
        <taxon>Callosobruchus</taxon>
    </lineage>
</organism>
<reference evidence="1 2" key="1">
    <citation type="submission" date="2019-01" db="EMBL/GenBank/DDBJ databases">
        <authorList>
            <person name="Sayadi A."/>
        </authorList>
    </citation>
    <scope>NUCLEOTIDE SEQUENCE [LARGE SCALE GENOMIC DNA]</scope>
</reference>
<protein>
    <submittedName>
        <fullName evidence="1">Uncharacterized protein</fullName>
    </submittedName>
</protein>